<dbReference type="Proteomes" id="UP000284794">
    <property type="component" value="Unassembled WGS sequence"/>
</dbReference>
<evidence type="ECO:0000313" key="4">
    <source>
        <dbReference type="EMBL" id="RHL70398.1"/>
    </source>
</evidence>
<dbReference type="EMBL" id="QROY01000003">
    <property type="protein sequence ID" value="RHL70398.1"/>
    <property type="molecule type" value="Genomic_DNA"/>
</dbReference>
<dbReference type="InterPro" id="IPR026870">
    <property type="entry name" value="Zinc_ribbon_dom"/>
</dbReference>
<feature type="transmembrane region" description="Helical" evidence="1">
    <location>
        <begin position="148"/>
        <end position="167"/>
    </location>
</feature>
<evidence type="ECO:0000313" key="5">
    <source>
        <dbReference type="Proteomes" id="UP000284794"/>
    </source>
</evidence>
<reference evidence="5 6" key="1">
    <citation type="submission" date="2018-08" db="EMBL/GenBank/DDBJ databases">
        <title>A genome reference for cultivated species of the human gut microbiota.</title>
        <authorList>
            <person name="Zou Y."/>
            <person name="Xue W."/>
            <person name="Luo G."/>
        </authorList>
    </citation>
    <scope>NUCLEOTIDE SEQUENCE [LARGE SCALE GENOMIC DNA]</scope>
    <source>
        <strain evidence="4 6">AF36-7BH</strain>
        <strain evidence="3 5">AM32-2AC</strain>
    </source>
</reference>
<dbReference type="Pfam" id="PF13240">
    <property type="entry name" value="Zn_Ribbon_1"/>
    <property type="match status" value="1"/>
</dbReference>
<proteinExistence type="predicted"/>
<keyword evidence="1" id="KW-0472">Membrane</keyword>
<feature type="domain" description="Zinc-ribbon" evidence="2">
    <location>
        <begin position="4"/>
        <end position="26"/>
    </location>
</feature>
<gene>
    <name evidence="4" type="ORF">DW007_05330</name>
    <name evidence="3" type="ORF">DW811_02880</name>
</gene>
<keyword evidence="1" id="KW-1133">Transmembrane helix</keyword>
<feature type="transmembrane region" description="Helical" evidence="1">
    <location>
        <begin position="179"/>
        <end position="196"/>
    </location>
</feature>
<feature type="transmembrane region" description="Helical" evidence="1">
    <location>
        <begin position="92"/>
        <end position="115"/>
    </location>
</feature>
<feature type="transmembrane region" description="Helical" evidence="1">
    <location>
        <begin position="216"/>
        <end position="235"/>
    </location>
</feature>
<accession>A0A414DIJ1</accession>
<organism evidence="3 5">
    <name type="scientific">Lachnospira eligens</name>
    <dbReference type="NCBI Taxonomy" id="39485"/>
    <lineage>
        <taxon>Bacteria</taxon>
        <taxon>Bacillati</taxon>
        <taxon>Bacillota</taxon>
        <taxon>Clostridia</taxon>
        <taxon>Lachnospirales</taxon>
        <taxon>Lachnospiraceae</taxon>
        <taxon>Lachnospira</taxon>
    </lineage>
</organism>
<dbReference type="Proteomes" id="UP000285201">
    <property type="component" value="Unassembled WGS sequence"/>
</dbReference>
<comment type="caution">
    <text evidence="3">The sequence shown here is derived from an EMBL/GenBank/DDBJ whole genome shotgun (WGS) entry which is preliminary data.</text>
</comment>
<protein>
    <submittedName>
        <fullName evidence="3">Zinc ribbon domain-containing protein</fullName>
    </submittedName>
</protein>
<name>A0A414DIJ1_9FIRM</name>
<evidence type="ECO:0000313" key="3">
    <source>
        <dbReference type="EMBL" id="RHD10614.1"/>
    </source>
</evidence>
<evidence type="ECO:0000313" key="6">
    <source>
        <dbReference type="Proteomes" id="UP000285201"/>
    </source>
</evidence>
<feature type="transmembrane region" description="Helical" evidence="1">
    <location>
        <begin position="256"/>
        <end position="278"/>
    </location>
</feature>
<evidence type="ECO:0000259" key="2">
    <source>
        <dbReference type="Pfam" id="PF13240"/>
    </source>
</evidence>
<sequence length="282" mass="31163">MHMFCKKCGKELEDNVRFCNYCGTEVGSNVVEFKGAFGDKEPENSESSEPQYKYEYVSPEQVSQKAVEEPVEKDVTINIAGHKINGRLIMKIAAIVAAACFFFPMFTVSCAGVNVGSVSMADLTFETEDTTQDSYYDYYDSDEEENGTVGMIVFLLAPISAFCICMVKNEGKGWGKEAVAAFGSSALALISLYFVITNTMNDEYGGYVQAKPMFSYYLYIIACVIGAVVGIMIIKEHQKKITANAGTVQHVEKPNVWVKTALYTVGETFAIYVLFFLLSATF</sequence>
<keyword evidence="1" id="KW-0812">Transmembrane</keyword>
<dbReference type="AlphaFoldDB" id="A0A414DIJ1"/>
<evidence type="ECO:0000256" key="1">
    <source>
        <dbReference type="SAM" id="Phobius"/>
    </source>
</evidence>
<dbReference type="EMBL" id="QSIS01000002">
    <property type="protein sequence ID" value="RHD10614.1"/>
    <property type="molecule type" value="Genomic_DNA"/>
</dbReference>